<dbReference type="InterPro" id="IPR001216">
    <property type="entry name" value="P-phosphate_BS"/>
</dbReference>
<protein>
    <recommendedName>
        <fullName evidence="8">Tryptophan synthase beta chain-like PALP domain-containing protein</fullName>
    </recommendedName>
</protein>
<dbReference type="Pfam" id="PF00291">
    <property type="entry name" value="PALP"/>
    <property type="match status" value="1"/>
</dbReference>
<keyword evidence="4" id="KW-0808">Transferase</keyword>
<dbReference type="AlphaFoldDB" id="A0A7S2LN04"/>
<feature type="region of interest" description="Disordered" evidence="7">
    <location>
        <begin position="327"/>
        <end position="352"/>
    </location>
</feature>
<proteinExistence type="inferred from homology"/>
<dbReference type="CDD" id="cd01561">
    <property type="entry name" value="CBS_like"/>
    <property type="match status" value="1"/>
</dbReference>
<keyword evidence="5" id="KW-0663">Pyridoxal phosphate</keyword>
<comment type="cofactor">
    <cofactor evidence="1">
        <name>pyridoxal 5'-phosphate</name>
        <dbReference type="ChEBI" id="CHEBI:597326"/>
    </cofactor>
</comment>
<gene>
    <name evidence="9" type="ORF">SMAR0320_LOCUS13790</name>
</gene>
<evidence type="ECO:0000256" key="7">
    <source>
        <dbReference type="SAM" id="MobiDB-lite"/>
    </source>
</evidence>
<evidence type="ECO:0000256" key="6">
    <source>
        <dbReference type="ARBA" id="ARBA00023192"/>
    </source>
</evidence>
<dbReference type="PANTHER" id="PTHR10314">
    <property type="entry name" value="CYSTATHIONINE BETA-SYNTHASE"/>
    <property type="match status" value="1"/>
</dbReference>
<name>A0A7S2LN04_9STRA</name>
<dbReference type="SUPFAM" id="SSF53686">
    <property type="entry name" value="Tryptophan synthase beta subunit-like PLP-dependent enzymes"/>
    <property type="match status" value="1"/>
</dbReference>
<feature type="domain" description="Tryptophan synthase beta chain-like PALP" evidence="8">
    <location>
        <begin position="8"/>
        <end position="308"/>
    </location>
</feature>
<reference evidence="9" key="1">
    <citation type="submission" date="2021-01" db="EMBL/GenBank/DDBJ databases">
        <authorList>
            <person name="Corre E."/>
            <person name="Pelletier E."/>
            <person name="Niang G."/>
            <person name="Scheremetjew M."/>
            <person name="Finn R."/>
            <person name="Kale V."/>
            <person name="Holt S."/>
            <person name="Cochrane G."/>
            <person name="Meng A."/>
            <person name="Brown T."/>
            <person name="Cohen L."/>
        </authorList>
    </citation>
    <scope>NUCLEOTIDE SEQUENCE</scope>
    <source>
        <strain evidence="9">SM1012Den-03</strain>
    </source>
</reference>
<dbReference type="PROSITE" id="PS00901">
    <property type="entry name" value="CYS_SYNTHASE"/>
    <property type="match status" value="1"/>
</dbReference>
<dbReference type="FunFam" id="3.40.50.1100:FF:000006">
    <property type="entry name" value="Cysteine synthase"/>
    <property type="match status" value="1"/>
</dbReference>
<comment type="similarity">
    <text evidence="2">Belongs to the cysteine synthase/cystathionine beta-synthase family.</text>
</comment>
<organism evidence="9">
    <name type="scientific">Skeletonema marinoi</name>
    <dbReference type="NCBI Taxonomy" id="267567"/>
    <lineage>
        <taxon>Eukaryota</taxon>
        <taxon>Sar</taxon>
        <taxon>Stramenopiles</taxon>
        <taxon>Ochrophyta</taxon>
        <taxon>Bacillariophyta</taxon>
        <taxon>Coscinodiscophyceae</taxon>
        <taxon>Thalassiosirophycidae</taxon>
        <taxon>Thalassiosirales</taxon>
        <taxon>Skeletonemataceae</taxon>
        <taxon>Skeletonema</taxon>
        <taxon>Skeletonema marinoi-dohrnii complex</taxon>
    </lineage>
</organism>
<dbReference type="Gene3D" id="3.40.50.1100">
    <property type="match status" value="2"/>
</dbReference>
<evidence type="ECO:0000256" key="4">
    <source>
        <dbReference type="ARBA" id="ARBA00022679"/>
    </source>
</evidence>
<dbReference type="InterPro" id="IPR036052">
    <property type="entry name" value="TrpB-like_PALP_sf"/>
</dbReference>
<dbReference type="InterPro" id="IPR050214">
    <property type="entry name" value="Cys_Synth/Cystath_Beta-Synth"/>
</dbReference>
<dbReference type="GO" id="GO:0006535">
    <property type="term" value="P:cysteine biosynthetic process from serine"/>
    <property type="evidence" value="ECO:0007669"/>
    <property type="project" value="InterPro"/>
</dbReference>
<evidence type="ECO:0000313" key="9">
    <source>
        <dbReference type="EMBL" id="CAD9611073.1"/>
    </source>
</evidence>
<dbReference type="EMBL" id="HBGZ01019264">
    <property type="protein sequence ID" value="CAD9611073.1"/>
    <property type="molecule type" value="Transcribed_RNA"/>
</dbReference>
<evidence type="ECO:0000259" key="8">
    <source>
        <dbReference type="Pfam" id="PF00291"/>
    </source>
</evidence>
<dbReference type="GO" id="GO:0016740">
    <property type="term" value="F:transferase activity"/>
    <property type="evidence" value="ECO:0007669"/>
    <property type="project" value="UniProtKB-KW"/>
</dbReference>
<evidence type="ECO:0000256" key="2">
    <source>
        <dbReference type="ARBA" id="ARBA00007103"/>
    </source>
</evidence>
<keyword evidence="3" id="KW-0028">Amino-acid biosynthesis</keyword>
<accession>A0A7S2LN04</accession>
<dbReference type="InterPro" id="IPR001926">
    <property type="entry name" value="TrpB-like_PALP"/>
</dbReference>
<sequence length="352" mass="37962">MTDMNIIDTIGNTPLVRVNRVLTPEAKANNVRILIKLEMQNPGGSIKDRIAKNMLEDAERSGTLKPGMTVVEYTSGNTGIGIAMICAAKGYKCIICMPQLPPFEERYIVCRMFGADVHLTAPALGMPGLKSYTEDLVEKNEGYFLVNQFFNEANPSIHYTTTGPEIWEQSGENVDYFITGVGTGGTATGTGKYLCEKNPNCKVICVEPTESRVHLGAAHTPHTILGIGAGVPTHFLTELAPGQPFAEGSRGLVSEFLSASSSESIEWATKLAKTEGIMVGPSSGATLKVAMDLAERPEAKGKTIVVIAASHGIRYTAHPLWKEMKQEAKTALPQPPNMSKDEGTLFWDSSEA</sequence>
<keyword evidence="6" id="KW-0198">Cysteine biosynthesis</keyword>
<evidence type="ECO:0000256" key="5">
    <source>
        <dbReference type="ARBA" id="ARBA00022898"/>
    </source>
</evidence>
<evidence type="ECO:0000256" key="3">
    <source>
        <dbReference type="ARBA" id="ARBA00022605"/>
    </source>
</evidence>
<evidence type="ECO:0000256" key="1">
    <source>
        <dbReference type="ARBA" id="ARBA00001933"/>
    </source>
</evidence>